<comment type="similarity">
    <text evidence="2 7">Belongs to the HSF family.</text>
</comment>
<evidence type="ECO:0000256" key="4">
    <source>
        <dbReference type="ARBA" id="ARBA00023125"/>
    </source>
</evidence>
<feature type="region of interest" description="Disordered" evidence="9">
    <location>
        <begin position="209"/>
        <end position="316"/>
    </location>
</feature>
<dbReference type="InParanoid" id="H2ZEC6"/>
<reference evidence="11" key="3">
    <citation type="submission" date="2025-09" db="UniProtKB">
        <authorList>
            <consortium name="Ensembl"/>
        </authorList>
    </citation>
    <scope>IDENTIFICATION</scope>
</reference>
<dbReference type="InterPro" id="IPR036390">
    <property type="entry name" value="WH_DNA-bd_sf"/>
</dbReference>
<dbReference type="PRINTS" id="PR00056">
    <property type="entry name" value="HSFDOMAIN"/>
</dbReference>
<feature type="coiled-coil region" evidence="8">
    <location>
        <begin position="137"/>
        <end position="171"/>
    </location>
</feature>
<dbReference type="InterPro" id="IPR036388">
    <property type="entry name" value="WH-like_DNA-bd_sf"/>
</dbReference>
<keyword evidence="4" id="KW-0238">DNA-binding</keyword>
<accession>H2ZEC6</accession>
<keyword evidence="6" id="KW-0539">Nucleus</keyword>
<evidence type="ECO:0000256" key="2">
    <source>
        <dbReference type="ARBA" id="ARBA00006403"/>
    </source>
</evidence>
<dbReference type="Pfam" id="PF00447">
    <property type="entry name" value="HSF_DNA-bind"/>
    <property type="match status" value="1"/>
</dbReference>
<evidence type="ECO:0000256" key="5">
    <source>
        <dbReference type="ARBA" id="ARBA00023163"/>
    </source>
</evidence>
<sequence length="478" mass="53799">MEITKTQPGLSSVVPTFLLKLLNLLQEPEYKDYVSWNEDGTAFTVHDQGNFAKHVLPVYFKHNKFASFVRQLNMYGFRKVTTVMHGGIASLHDTAIQFHHPFFIRGEESLLPYIKRKVNQTGGKLIGEEISQVLDNVQDIKETQNGISNTLSELKRENEDLWREVVSLRQKHSHQQKVVNRLIQFLVSLVQHHGMGMKRRMPLMIDDASESSQRNKMARTEEVSRIDSNTTALTGNPDITFRANDSPTVQDGPLITELLTQKSEPTELDTGNTLDNEDDFDISELIQIHSPKSTDKSSSTTLNSSKDSPASYFTDIPTNERSGVSYLMGASNEPTISNKKSSNQVSKLSNSKKEVNNQQVAIPSKFVSPNKASDTDYLNSNMDIIQTNLKDIQRRLSNNEQIELDYDIIQELFNNSVDITPNPGNMFDPAPVSLNLPQDDTSGALVQYNSIDKSTDNDPEQIQFSSENLGDILDMLKE</sequence>
<keyword evidence="12" id="KW-1185">Reference proteome</keyword>
<evidence type="ECO:0000256" key="3">
    <source>
        <dbReference type="ARBA" id="ARBA00023015"/>
    </source>
</evidence>
<dbReference type="PANTHER" id="PTHR10015">
    <property type="entry name" value="HEAT SHOCK TRANSCRIPTION FACTOR"/>
    <property type="match status" value="1"/>
</dbReference>
<dbReference type="InterPro" id="IPR000232">
    <property type="entry name" value="HSF_DNA-bd"/>
</dbReference>
<dbReference type="FunFam" id="1.10.10.10:FF:000027">
    <property type="entry name" value="Heat shock transcription factor 1"/>
    <property type="match status" value="1"/>
</dbReference>
<dbReference type="GO" id="GO:0043565">
    <property type="term" value="F:sequence-specific DNA binding"/>
    <property type="evidence" value="ECO:0007669"/>
    <property type="project" value="InterPro"/>
</dbReference>
<evidence type="ECO:0000256" key="6">
    <source>
        <dbReference type="ARBA" id="ARBA00023242"/>
    </source>
</evidence>
<evidence type="ECO:0000256" key="1">
    <source>
        <dbReference type="ARBA" id="ARBA00004123"/>
    </source>
</evidence>
<dbReference type="GO" id="GO:0005634">
    <property type="term" value="C:nucleus"/>
    <property type="evidence" value="ECO:0007669"/>
    <property type="project" value="UniProtKB-SubCell"/>
</dbReference>
<organism evidence="11 12">
    <name type="scientific">Ciona savignyi</name>
    <name type="common">Pacific transparent sea squirt</name>
    <dbReference type="NCBI Taxonomy" id="51511"/>
    <lineage>
        <taxon>Eukaryota</taxon>
        <taxon>Metazoa</taxon>
        <taxon>Chordata</taxon>
        <taxon>Tunicata</taxon>
        <taxon>Ascidiacea</taxon>
        <taxon>Phlebobranchia</taxon>
        <taxon>Cionidae</taxon>
        <taxon>Ciona</taxon>
    </lineage>
</organism>
<protein>
    <recommendedName>
        <fullName evidence="10">HSF-type DNA-binding domain-containing protein</fullName>
    </recommendedName>
</protein>
<name>H2ZEC6_CIOSA</name>
<feature type="compositionally biased region" description="Low complexity" evidence="9">
    <location>
        <begin position="296"/>
        <end position="309"/>
    </location>
</feature>
<evidence type="ECO:0000256" key="7">
    <source>
        <dbReference type="RuleBase" id="RU004020"/>
    </source>
</evidence>
<dbReference type="Ensembl" id="ENSCSAVT00000016121.1">
    <property type="protein sequence ID" value="ENSCSAVP00000015942.1"/>
    <property type="gene ID" value="ENSCSAVG00000009385.1"/>
</dbReference>
<dbReference type="Gene3D" id="1.10.10.10">
    <property type="entry name" value="Winged helix-like DNA-binding domain superfamily/Winged helix DNA-binding domain"/>
    <property type="match status" value="1"/>
</dbReference>
<keyword evidence="5" id="KW-0804">Transcription</keyword>
<feature type="compositionally biased region" description="Polar residues" evidence="9">
    <location>
        <begin position="258"/>
        <end position="274"/>
    </location>
</feature>
<comment type="subcellular location">
    <subcellularLocation>
        <location evidence="1">Nucleus</location>
    </subcellularLocation>
</comment>
<feature type="domain" description="HSF-type DNA-binding" evidence="10">
    <location>
        <begin position="13"/>
        <end position="117"/>
    </location>
</feature>
<keyword evidence="8" id="KW-0175">Coiled coil</keyword>
<dbReference type="GO" id="GO:0003700">
    <property type="term" value="F:DNA-binding transcription factor activity"/>
    <property type="evidence" value="ECO:0007669"/>
    <property type="project" value="InterPro"/>
</dbReference>
<dbReference type="SUPFAM" id="SSF46785">
    <property type="entry name" value="Winged helix' DNA-binding domain"/>
    <property type="match status" value="1"/>
</dbReference>
<dbReference type="GeneTree" id="ENSGT00940000163549"/>
<dbReference type="eggNOG" id="KOG0627">
    <property type="taxonomic scope" value="Eukaryota"/>
</dbReference>
<dbReference type="PANTHER" id="PTHR10015:SF427">
    <property type="entry name" value="HEAT SHOCK FACTOR PROTEIN"/>
    <property type="match status" value="1"/>
</dbReference>
<proteinExistence type="inferred from homology"/>
<dbReference type="AlphaFoldDB" id="H2ZEC6"/>
<keyword evidence="3" id="KW-0805">Transcription regulation</keyword>
<evidence type="ECO:0000259" key="10">
    <source>
        <dbReference type="SMART" id="SM00415"/>
    </source>
</evidence>
<dbReference type="STRING" id="51511.ENSCSAVP00000015942"/>
<reference evidence="12" key="1">
    <citation type="submission" date="2003-08" db="EMBL/GenBank/DDBJ databases">
        <authorList>
            <person name="Birren B."/>
            <person name="Nusbaum C."/>
            <person name="Abebe A."/>
            <person name="Abouelleil A."/>
            <person name="Adekoya E."/>
            <person name="Ait-zahra M."/>
            <person name="Allen N."/>
            <person name="Allen T."/>
            <person name="An P."/>
            <person name="Anderson M."/>
            <person name="Anderson S."/>
            <person name="Arachchi H."/>
            <person name="Armbruster J."/>
            <person name="Bachantsang P."/>
            <person name="Baldwin J."/>
            <person name="Barry A."/>
            <person name="Bayul T."/>
            <person name="Blitshsteyn B."/>
            <person name="Bloom T."/>
            <person name="Blye J."/>
            <person name="Boguslavskiy L."/>
            <person name="Borowsky M."/>
            <person name="Boukhgalter B."/>
            <person name="Brunache A."/>
            <person name="Butler J."/>
            <person name="Calixte N."/>
            <person name="Calvo S."/>
            <person name="Camarata J."/>
            <person name="Campo K."/>
            <person name="Chang J."/>
            <person name="Cheshatsang Y."/>
            <person name="Citroen M."/>
            <person name="Collymore A."/>
            <person name="Considine T."/>
            <person name="Cook A."/>
            <person name="Cooke P."/>
            <person name="Corum B."/>
            <person name="Cuomo C."/>
            <person name="David R."/>
            <person name="Dawoe T."/>
            <person name="Degray S."/>
            <person name="Dodge S."/>
            <person name="Dooley K."/>
            <person name="Dorje P."/>
            <person name="Dorjee K."/>
            <person name="Dorris L."/>
            <person name="Duffey N."/>
            <person name="Dupes A."/>
            <person name="Elkins T."/>
            <person name="Engels R."/>
            <person name="Erickson J."/>
            <person name="Farina A."/>
            <person name="Faro S."/>
            <person name="Ferreira P."/>
            <person name="Fischer H."/>
            <person name="Fitzgerald M."/>
            <person name="Foley K."/>
            <person name="Gage D."/>
            <person name="Galagan J."/>
            <person name="Gearin G."/>
            <person name="Gnerre S."/>
            <person name="Gnirke A."/>
            <person name="Goyette A."/>
            <person name="Graham J."/>
            <person name="Grandbois E."/>
            <person name="Gyaltsen K."/>
            <person name="Hafez N."/>
            <person name="Hagopian D."/>
            <person name="Hagos B."/>
            <person name="Hall J."/>
            <person name="Hatcher B."/>
            <person name="Heller A."/>
            <person name="Higgins H."/>
            <person name="Honan T."/>
            <person name="Horn A."/>
            <person name="Houde N."/>
            <person name="Hughes L."/>
            <person name="Hulme W."/>
            <person name="Husby E."/>
            <person name="Iliev I."/>
            <person name="Jaffe D."/>
            <person name="Jones C."/>
            <person name="Kamal M."/>
            <person name="Kamat A."/>
            <person name="Kamvysselis M."/>
            <person name="Karlsson E."/>
            <person name="Kells C."/>
            <person name="Kieu A."/>
            <person name="Kisner P."/>
            <person name="Kodira C."/>
            <person name="Kulbokas E."/>
            <person name="Labutti K."/>
            <person name="Lama D."/>
            <person name="Landers T."/>
            <person name="Leger J."/>
            <person name="Levine S."/>
            <person name="Lewis D."/>
            <person name="Lewis T."/>
            <person name="Lindblad-toh K."/>
            <person name="Liu X."/>
            <person name="Lokyitsang T."/>
            <person name="Lokyitsang Y."/>
            <person name="Lucien O."/>
            <person name="Lui A."/>
            <person name="Ma L.J."/>
            <person name="Mabbitt R."/>
            <person name="Macdonald J."/>
            <person name="Maclean C."/>
            <person name="Major J."/>
            <person name="Manning J."/>
            <person name="Marabella R."/>
            <person name="Maru K."/>
            <person name="Matthews C."/>
            <person name="Mauceli E."/>
            <person name="Mccarthy M."/>
            <person name="Mcdonough S."/>
            <person name="Mcghee T."/>
            <person name="Meldrim J."/>
            <person name="Meneus L."/>
            <person name="Mesirov J."/>
            <person name="Mihalev A."/>
            <person name="Mihova T."/>
            <person name="Mikkelsen T."/>
            <person name="Mlenga V."/>
            <person name="Moru K."/>
            <person name="Mozes J."/>
            <person name="Mulrain L."/>
            <person name="Munson G."/>
            <person name="Naylor J."/>
            <person name="Newes C."/>
            <person name="Nguyen C."/>
            <person name="Nguyen N."/>
            <person name="Nguyen T."/>
            <person name="Nicol R."/>
            <person name="Nielsen C."/>
            <person name="Nizzari M."/>
            <person name="Norbu C."/>
            <person name="Norbu N."/>
            <person name="O'donnell P."/>
            <person name="Okoawo O."/>
            <person name="O'leary S."/>
            <person name="Omotosho B."/>
            <person name="O'neill K."/>
            <person name="Osman S."/>
            <person name="Parker S."/>
            <person name="Perrin D."/>
            <person name="Phunkhang P."/>
            <person name="Piqani B."/>
            <person name="Purcell S."/>
            <person name="Rachupka T."/>
            <person name="Ramasamy U."/>
            <person name="Rameau R."/>
            <person name="Ray V."/>
            <person name="Raymond C."/>
            <person name="Retta R."/>
            <person name="Richardson S."/>
            <person name="Rise C."/>
            <person name="Rodriguez J."/>
            <person name="Rogers J."/>
            <person name="Rogov P."/>
            <person name="Rutman M."/>
            <person name="Schupbach R."/>
            <person name="Seaman C."/>
            <person name="Settipalli S."/>
            <person name="Sharpe T."/>
            <person name="Sheridan J."/>
            <person name="Sherpa N."/>
            <person name="Shi J."/>
            <person name="Smirnov S."/>
            <person name="Smith C."/>
            <person name="Sougnez C."/>
            <person name="Spencer B."/>
            <person name="Stalker J."/>
            <person name="Stange-thomann N."/>
            <person name="Stavropoulos S."/>
            <person name="Stetson K."/>
            <person name="Stone C."/>
            <person name="Stone S."/>
            <person name="Stubbs M."/>
            <person name="Talamas J."/>
            <person name="Tchuinga P."/>
            <person name="Tenzing P."/>
            <person name="Tesfaye S."/>
            <person name="Theodore J."/>
            <person name="Thoulutsang Y."/>
            <person name="Topham K."/>
            <person name="Towey S."/>
            <person name="Tsamla T."/>
            <person name="Tsomo N."/>
            <person name="Vallee D."/>
            <person name="Vassiliev H."/>
            <person name="Venkataraman V."/>
            <person name="Vinson J."/>
            <person name="Vo A."/>
            <person name="Wade C."/>
            <person name="Wang S."/>
            <person name="Wangchuk T."/>
            <person name="Wangdi T."/>
            <person name="Whittaker C."/>
            <person name="Wilkinson J."/>
            <person name="Wu Y."/>
            <person name="Wyman D."/>
            <person name="Yadav S."/>
            <person name="Yang S."/>
            <person name="Yang X."/>
            <person name="Yeager S."/>
            <person name="Yee E."/>
            <person name="Young G."/>
            <person name="Zainoun J."/>
            <person name="Zembeck L."/>
            <person name="Zimmer A."/>
            <person name="Zody M."/>
            <person name="Lander E."/>
        </authorList>
    </citation>
    <scope>NUCLEOTIDE SEQUENCE [LARGE SCALE GENOMIC DNA]</scope>
</reference>
<evidence type="ECO:0000256" key="9">
    <source>
        <dbReference type="SAM" id="MobiDB-lite"/>
    </source>
</evidence>
<dbReference type="HOGENOM" id="CLU_038829_3_0_1"/>
<reference evidence="11" key="2">
    <citation type="submission" date="2025-08" db="UniProtKB">
        <authorList>
            <consortium name="Ensembl"/>
        </authorList>
    </citation>
    <scope>IDENTIFICATION</scope>
</reference>
<dbReference type="Proteomes" id="UP000007875">
    <property type="component" value="Unassembled WGS sequence"/>
</dbReference>
<evidence type="ECO:0000256" key="8">
    <source>
        <dbReference type="SAM" id="Coils"/>
    </source>
</evidence>
<evidence type="ECO:0000313" key="11">
    <source>
        <dbReference type="Ensembl" id="ENSCSAVP00000015942.1"/>
    </source>
</evidence>
<dbReference type="SMART" id="SM00415">
    <property type="entry name" value="HSF"/>
    <property type="match status" value="1"/>
</dbReference>
<evidence type="ECO:0000313" key="12">
    <source>
        <dbReference type="Proteomes" id="UP000007875"/>
    </source>
</evidence>